<gene>
    <name evidence="1" type="ORF">EZ449_12780</name>
</gene>
<dbReference type="OrthoDB" id="624688at2"/>
<accession>A0A4R0NZF2</accession>
<dbReference type="Proteomes" id="UP000291485">
    <property type="component" value="Unassembled WGS sequence"/>
</dbReference>
<evidence type="ECO:0000313" key="2">
    <source>
        <dbReference type="Proteomes" id="UP000291485"/>
    </source>
</evidence>
<dbReference type="SUPFAM" id="SSF101898">
    <property type="entry name" value="NHL repeat"/>
    <property type="match status" value="1"/>
</dbReference>
<reference evidence="1 2" key="1">
    <citation type="submission" date="2019-02" db="EMBL/GenBank/DDBJ databases">
        <title>Pedobacter sp. RP-3-11 sp. nov., isolated from Arctic soil.</title>
        <authorList>
            <person name="Dahal R.H."/>
        </authorList>
    </citation>
    <scope>NUCLEOTIDE SEQUENCE [LARGE SCALE GENOMIC DNA]</scope>
    <source>
        <strain evidence="1 2">RP-3-11</strain>
    </source>
</reference>
<dbReference type="AlphaFoldDB" id="A0A4R0NZF2"/>
<proteinExistence type="predicted"/>
<dbReference type="RefSeq" id="WP_131559345.1">
    <property type="nucleotide sequence ID" value="NZ_SJSN01000009.1"/>
</dbReference>
<comment type="caution">
    <text evidence="1">The sequence shown here is derived from an EMBL/GenBank/DDBJ whole genome shotgun (WGS) entry which is preliminary data.</text>
</comment>
<name>A0A4R0NZF2_9SPHI</name>
<dbReference type="EMBL" id="SJSN01000009">
    <property type="protein sequence ID" value="TCD08276.1"/>
    <property type="molecule type" value="Genomic_DNA"/>
</dbReference>
<protein>
    <submittedName>
        <fullName evidence="1">Uncharacterized protein</fullName>
    </submittedName>
</protein>
<sequence length="377" mass="41793">MKNILLLISFFTIGSLAKSQTIALPDSIYSGEQGKMHVQGVVLDSTNRHFYFSFTDKLVKTDLQGKLIGSVTGFIGHLGDVALGPDGKIYGSLEYKNDAIGKGIKKKLKVETEGDDGFYVAIFDGSKILKVDMNAEKEDLLQTVYIKEAVDDYQAKVGIGQQQQHRFGCSGIDGITFAPSIGDSSDGKKFLYLAYGIYGDLNREDNDHQVILKYDVSNWKKYAQPLSQSEMHHNGPQKPIEKYFVKTGNTRYGIQNLAYDPFSGNLFAAVYKGSKPNFINYDLFVIDGKKKPNSAFINAGGQNLKVQMLSLVNDNTAAPQSEITGWSFPWGATGMLPLGDGQFYISHNKKGKNGLEQTTIHKYKWTGNKENPFVMIK</sequence>
<organism evidence="1 2">
    <name type="scientific">Pedobacter frigidisoli</name>
    <dbReference type="NCBI Taxonomy" id="2530455"/>
    <lineage>
        <taxon>Bacteria</taxon>
        <taxon>Pseudomonadati</taxon>
        <taxon>Bacteroidota</taxon>
        <taxon>Sphingobacteriia</taxon>
        <taxon>Sphingobacteriales</taxon>
        <taxon>Sphingobacteriaceae</taxon>
        <taxon>Pedobacter</taxon>
    </lineage>
</organism>
<evidence type="ECO:0000313" key="1">
    <source>
        <dbReference type="EMBL" id="TCD08276.1"/>
    </source>
</evidence>
<keyword evidence="2" id="KW-1185">Reference proteome</keyword>